<sequence>MGDVLGSPRLAPLFRCLFFCPCDIPALMHRIPSELRSKACLGESSTWMGELLGTPRVAPHFRRWAPQGLSGGGPSVRGRVLMIIACAYNGRCDIPALMHRIPSELRSAIIPALMHRIPSELRSEACLGESSTWMGDLLGSPRVAPHFRCLFFCPFFRPPSGARHPRPGSSSPAGRASGRWAPQGLSGGGPSVRGGVLIIIACAYNGRCDHTSTNALDPIRTPQ</sequence>
<organism evidence="2 3">
    <name type="scientific">Stylosanthes scabra</name>
    <dbReference type="NCBI Taxonomy" id="79078"/>
    <lineage>
        <taxon>Eukaryota</taxon>
        <taxon>Viridiplantae</taxon>
        <taxon>Streptophyta</taxon>
        <taxon>Embryophyta</taxon>
        <taxon>Tracheophyta</taxon>
        <taxon>Spermatophyta</taxon>
        <taxon>Magnoliopsida</taxon>
        <taxon>eudicotyledons</taxon>
        <taxon>Gunneridae</taxon>
        <taxon>Pentapetalae</taxon>
        <taxon>rosids</taxon>
        <taxon>fabids</taxon>
        <taxon>Fabales</taxon>
        <taxon>Fabaceae</taxon>
        <taxon>Papilionoideae</taxon>
        <taxon>50 kb inversion clade</taxon>
        <taxon>dalbergioids sensu lato</taxon>
        <taxon>Dalbergieae</taxon>
        <taxon>Pterocarpus clade</taxon>
        <taxon>Stylosanthes</taxon>
    </lineage>
</organism>
<feature type="compositionally biased region" description="Low complexity" evidence="1">
    <location>
        <begin position="161"/>
        <end position="179"/>
    </location>
</feature>
<evidence type="ECO:0000313" key="3">
    <source>
        <dbReference type="Proteomes" id="UP001341840"/>
    </source>
</evidence>
<proteinExistence type="predicted"/>
<protein>
    <submittedName>
        <fullName evidence="2">Uncharacterized protein</fullName>
    </submittedName>
</protein>
<name>A0ABU6TZU8_9FABA</name>
<reference evidence="2 3" key="1">
    <citation type="journal article" date="2023" name="Plants (Basel)">
        <title>Bridging the Gap: Combining Genomics and Transcriptomics Approaches to Understand Stylosanthes scabra, an Orphan Legume from the Brazilian Caatinga.</title>
        <authorList>
            <person name="Ferreira-Neto J.R.C."/>
            <person name="da Silva M.D."/>
            <person name="Binneck E."/>
            <person name="de Melo N.F."/>
            <person name="da Silva R.H."/>
            <person name="de Melo A.L.T.M."/>
            <person name="Pandolfi V."/>
            <person name="Bustamante F.O."/>
            <person name="Brasileiro-Vidal A.C."/>
            <person name="Benko-Iseppon A.M."/>
        </authorList>
    </citation>
    <scope>NUCLEOTIDE SEQUENCE [LARGE SCALE GENOMIC DNA]</scope>
    <source>
        <tissue evidence="2">Leaves</tissue>
    </source>
</reference>
<evidence type="ECO:0000256" key="1">
    <source>
        <dbReference type="SAM" id="MobiDB-lite"/>
    </source>
</evidence>
<keyword evidence="3" id="KW-1185">Reference proteome</keyword>
<comment type="caution">
    <text evidence="2">The sequence shown here is derived from an EMBL/GenBank/DDBJ whole genome shotgun (WGS) entry which is preliminary data.</text>
</comment>
<evidence type="ECO:0000313" key="2">
    <source>
        <dbReference type="EMBL" id="MED6153740.1"/>
    </source>
</evidence>
<feature type="region of interest" description="Disordered" evidence="1">
    <location>
        <begin position="161"/>
        <end position="187"/>
    </location>
</feature>
<dbReference type="EMBL" id="JASCZI010094361">
    <property type="protein sequence ID" value="MED6153740.1"/>
    <property type="molecule type" value="Genomic_DNA"/>
</dbReference>
<gene>
    <name evidence="2" type="ORF">PIB30_104961</name>
</gene>
<dbReference type="Proteomes" id="UP001341840">
    <property type="component" value="Unassembled WGS sequence"/>
</dbReference>
<accession>A0ABU6TZU8</accession>